<accession>A0AAW1HT13</accession>
<protein>
    <submittedName>
        <fullName evidence="1">Uncharacterized protein</fullName>
    </submittedName>
</protein>
<keyword evidence="2" id="KW-1185">Reference proteome</keyword>
<gene>
    <name evidence="1" type="ORF">QE152_g40050</name>
</gene>
<comment type="caution">
    <text evidence="1">The sequence shown here is derived from an EMBL/GenBank/DDBJ whole genome shotgun (WGS) entry which is preliminary data.</text>
</comment>
<dbReference type="AlphaFoldDB" id="A0AAW1HT13"/>
<sequence length="95" mass="11389">MNDEETVLDELEQENEQKIGDSEINEITTEREVDRDNIDEMPIIIQSTNRINEEYIVVGPELHKISEPEKQKEKKYHINDYVVVHYNKQFPRRCD</sequence>
<name>A0AAW1HT13_POPJA</name>
<reference evidence="1 2" key="1">
    <citation type="journal article" date="2024" name="BMC Genomics">
        <title>De novo assembly and annotation of Popillia japonica's genome with initial clues to its potential as an invasive pest.</title>
        <authorList>
            <person name="Cucini C."/>
            <person name="Boschi S."/>
            <person name="Funari R."/>
            <person name="Cardaioli E."/>
            <person name="Iannotti N."/>
            <person name="Marturano G."/>
            <person name="Paoli F."/>
            <person name="Bruttini M."/>
            <person name="Carapelli A."/>
            <person name="Frati F."/>
            <person name="Nardi F."/>
        </authorList>
    </citation>
    <scope>NUCLEOTIDE SEQUENCE [LARGE SCALE GENOMIC DNA]</scope>
    <source>
        <strain evidence="1">DMR45628</strain>
    </source>
</reference>
<organism evidence="1 2">
    <name type="scientific">Popillia japonica</name>
    <name type="common">Japanese beetle</name>
    <dbReference type="NCBI Taxonomy" id="7064"/>
    <lineage>
        <taxon>Eukaryota</taxon>
        <taxon>Metazoa</taxon>
        <taxon>Ecdysozoa</taxon>
        <taxon>Arthropoda</taxon>
        <taxon>Hexapoda</taxon>
        <taxon>Insecta</taxon>
        <taxon>Pterygota</taxon>
        <taxon>Neoptera</taxon>
        <taxon>Endopterygota</taxon>
        <taxon>Coleoptera</taxon>
        <taxon>Polyphaga</taxon>
        <taxon>Scarabaeiformia</taxon>
        <taxon>Scarabaeidae</taxon>
        <taxon>Rutelinae</taxon>
        <taxon>Popillia</taxon>
    </lineage>
</organism>
<dbReference type="Proteomes" id="UP001458880">
    <property type="component" value="Unassembled WGS sequence"/>
</dbReference>
<proteinExistence type="predicted"/>
<evidence type="ECO:0000313" key="2">
    <source>
        <dbReference type="Proteomes" id="UP001458880"/>
    </source>
</evidence>
<evidence type="ECO:0000313" key="1">
    <source>
        <dbReference type="EMBL" id="KAK9679408.1"/>
    </source>
</evidence>
<dbReference type="EMBL" id="JASPKY010001023">
    <property type="protein sequence ID" value="KAK9679408.1"/>
    <property type="molecule type" value="Genomic_DNA"/>
</dbReference>